<dbReference type="AlphaFoldDB" id="R0KYB5"/>
<evidence type="ECO:0000313" key="3">
    <source>
        <dbReference type="Proteomes" id="UP000296049"/>
    </source>
</evidence>
<gene>
    <name evidence="2" type="ORF">Anapl_18069</name>
</gene>
<feature type="non-terminal residue" evidence="2">
    <location>
        <position position="106"/>
    </location>
</feature>
<name>R0KYB5_ANAPL</name>
<evidence type="ECO:0000256" key="1">
    <source>
        <dbReference type="SAM" id="MobiDB-lite"/>
    </source>
</evidence>
<protein>
    <submittedName>
        <fullName evidence="2">Uncharacterized protein</fullName>
    </submittedName>
</protein>
<feature type="region of interest" description="Disordered" evidence="1">
    <location>
        <begin position="1"/>
        <end position="23"/>
    </location>
</feature>
<dbReference type="Proteomes" id="UP000296049">
    <property type="component" value="Unassembled WGS sequence"/>
</dbReference>
<evidence type="ECO:0000313" key="2">
    <source>
        <dbReference type="EMBL" id="EOA92937.1"/>
    </source>
</evidence>
<keyword evidence="3" id="KW-1185">Reference proteome</keyword>
<dbReference type="EMBL" id="KB753507">
    <property type="protein sequence ID" value="EOA92937.1"/>
    <property type="molecule type" value="Genomic_DNA"/>
</dbReference>
<feature type="non-terminal residue" evidence="2">
    <location>
        <position position="1"/>
    </location>
</feature>
<accession>R0KYB5</accession>
<reference evidence="3" key="1">
    <citation type="journal article" date="2013" name="Nat. Genet.">
        <title>The duck genome and transcriptome provide insight into an avian influenza virus reservoir species.</title>
        <authorList>
            <person name="Huang Y."/>
            <person name="Li Y."/>
            <person name="Burt D.W."/>
            <person name="Chen H."/>
            <person name="Zhang Y."/>
            <person name="Qian W."/>
            <person name="Kim H."/>
            <person name="Gan S."/>
            <person name="Zhao Y."/>
            <person name="Li J."/>
            <person name="Yi K."/>
            <person name="Feng H."/>
            <person name="Zhu P."/>
            <person name="Li B."/>
            <person name="Liu Q."/>
            <person name="Fairley S."/>
            <person name="Magor K.E."/>
            <person name="Du Z."/>
            <person name="Hu X."/>
            <person name="Goodman L."/>
            <person name="Tafer H."/>
            <person name="Vignal A."/>
            <person name="Lee T."/>
            <person name="Kim K.W."/>
            <person name="Sheng Z."/>
            <person name="An Y."/>
            <person name="Searle S."/>
            <person name="Herrero J."/>
            <person name="Groenen M.A."/>
            <person name="Crooijmans R.P."/>
            <person name="Faraut T."/>
            <person name="Cai Q."/>
            <person name="Webster R.G."/>
            <person name="Aldridge J.R."/>
            <person name="Warren W.C."/>
            <person name="Bartschat S."/>
            <person name="Kehr S."/>
            <person name="Marz M."/>
            <person name="Stadler P.F."/>
            <person name="Smith J."/>
            <person name="Kraus R.H."/>
            <person name="Zhao Y."/>
            <person name="Ren L."/>
            <person name="Fei J."/>
            <person name="Morisson M."/>
            <person name="Kaiser P."/>
            <person name="Griffin D.K."/>
            <person name="Rao M."/>
            <person name="Pitel F."/>
            <person name="Wang J."/>
            <person name="Li N."/>
        </authorList>
    </citation>
    <scope>NUCLEOTIDE SEQUENCE [LARGE SCALE GENOMIC DNA]</scope>
</reference>
<sequence length="106" mass="11639">TATRCTWPSPKSRDNQAVNGTRTSTWRPTRATVHVVRGRICTSMLRVWTTYSPVVARPTQLTLVTLVASQFVPLKAKGAARSAPRMVEKTFWSSSQSCITTAASSK</sequence>
<organism evidence="2 3">
    <name type="scientific">Anas platyrhynchos</name>
    <name type="common">Mallard</name>
    <name type="synonym">Anas boschas</name>
    <dbReference type="NCBI Taxonomy" id="8839"/>
    <lineage>
        <taxon>Eukaryota</taxon>
        <taxon>Metazoa</taxon>
        <taxon>Chordata</taxon>
        <taxon>Craniata</taxon>
        <taxon>Vertebrata</taxon>
        <taxon>Euteleostomi</taxon>
        <taxon>Archelosauria</taxon>
        <taxon>Archosauria</taxon>
        <taxon>Dinosauria</taxon>
        <taxon>Saurischia</taxon>
        <taxon>Theropoda</taxon>
        <taxon>Coelurosauria</taxon>
        <taxon>Aves</taxon>
        <taxon>Neognathae</taxon>
        <taxon>Galloanserae</taxon>
        <taxon>Anseriformes</taxon>
        <taxon>Anatidae</taxon>
        <taxon>Anatinae</taxon>
        <taxon>Anas</taxon>
    </lineage>
</organism>
<proteinExistence type="predicted"/>